<keyword evidence="2 6" id="KW-0812">Transmembrane</keyword>
<comment type="subcellular location">
    <subcellularLocation>
        <location evidence="1">Endomembrane system</location>
        <topology evidence="1">Multi-pass membrane protein</topology>
    </subcellularLocation>
</comment>
<keyword evidence="4 6" id="KW-0472">Membrane</keyword>
<accession>A0A9P6DKL3</accession>
<feature type="transmembrane region" description="Helical" evidence="6">
    <location>
        <begin position="314"/>
        <end position="335"/>
    </location>
</feature>
<evidence type="ECO:0000256" key="5">
    <source>
        <dbReference type="SAM" id="MobiDB-lite"/>
    </source>
</evidence>
<dbReference type="OrthoDB" id="3363151at2759"/>
<evidence type="ECO:0000313" key="8">
    <source>
        <dbReference type="Proteomes" id="UP000807025"/>
    </source>
</evidence>
<name>A0A9P6DKL3_PLEER</name>
<dbReference type="Proteomes" id="UP000807025">
    <property type="component" value="Unassembled WGS sequence"/>
</dbReference>
<organism evidence="7 8">
    <name type="scientific">Pleurotus eryngii</name>
    <name type="common">Boletus of the steppes</name>
    <dbReference type="NCBI Taxonomy" id="5323"/>
    <lineage>
        <taxon>Eukaryota</taxon>
        <taxon>Fungi</taxon>
        <taxon>Dikarya</taxon>
        <taxon>Basidiomycota</taxon>
        <taxon>Agaricomycotina</taxon>
        <taxon>Agaricomycetes</taxon>
        <taxon>Agaricomycetidae</taxon>
        <taxon>Agaricales</taxon>
        <taxon>Pleurotineae</taxon>
        <taxon>Pleurotaceae</taxon>
        <taxon>Pleurotus</taxon>
    </lineage>
</organism>
<evidence type="ECO:0000256" key="3">
    <source>
        <dbReference type="ARBA" id="ARBA00022989"/>
    </source>
</evidence>
<dbReference type="PANTHER" id="PTHR28293">
    <property type="entry name" value="NUCLEAR RIM PROTEIN 1"/>
    <property type="match status" value="1"/>
</dbReference>
<dbReference type="PANTHER" id="PTHR28293:SF1">
    <property type="entry name" value="NUCLEAR RIM PROTEIN 1"/>
    <property type="match status" value="1"/>
</dbReference>
<evidence type="ECO:0000313" key="7">
    <source>
        <dbReference type="EMBL" id="KAF9500860.1"/>
    </source>
</evidence>
<comment type="caution">
    <text evidence="7">The sequence shown here is derived from an EMBL/GenBank/DDBJ whole genome shotgun (WGS) entry which is preliminary data.</text>
</comment>
<evidence type="ECO:0008006" key="9">
    <source>
        <dbReference type="Google" id="ProtNLM"/>
    </source>
</evidence>
<dbReference type="GO" id="GO:0007096">
    <property type="term" value="P:regulation of exit from mitosis"/>
    <property type="evidence" value="ECO:0007669"/>
    <property type="project" value="TreeGrafter"/>
</dbReference>
<dbReference type="GO" id="GO:0043007">
    <property type="term" value="P:maintenance of rDNA"/>
    <property type="evidence" value="ECO:0007669"/>
    <property type="project" value="TreeGrafter"/>
</dbReference>
<gene>
    <name evidence="7" type="ORF">BDN71DRAFT_1439723</name>
</gene>
<sequence>MALRRFAQTNHASTADGSPRPKSSAFASPAGSPQGLPTTPRNRLSFGLHRSPADTPSISSSVPFDWEAARALKPPPYASPRGRANGRDSLALGNGPKQPIKRVVKKKGLWERLTLIPSQIALEISLFPNNVPLPEPKTSAYMLGGLMHFAHLCTRISAVRKVPDSEQGYEDMYYETEGTPWFDWTMPMTLLLIGASIGNAVYLFSRIQVYRLHHRPEPVGSPSAKFVPDDVELEPLVPTPLSTRILSFLWRASVAFWRFLLGLKPSVTSSTTPGSRARVQQMEVWAPGDFELMLFSIYSPAHSLLWTATTTSNWMIMLIIMGLLGLQTNVLFLSYKTLLKDKEIISAEVMNEYNKLFVYPRVNPIRKDVAVMTHQSEVVDVWEDR</sequence>
<evidence type="ECO:0000256" key="2">
    <source>
        <dbReference type="ARBA" id="ARBA00022692"/>
    </source>
</evidence>
<proteinExistence type="predicted"/>
<dbReference type="InterPro" id="IPR018819">
    <property type="entry name" value="Nur1/Mug154"/>
</dbReference>
<reference evidence="7" key="1">
    <citation type="submission" date="2020-11" db="EMBL/GenBank/DDBJ databases">
        <authorList>
            <consortium name="DOE Joint Genome Institute"/>
            <person name="Ahrendt S."/>
            <person name="Riley R."/>
            <person name="Andreopoulos W."/>
            <person name="Labutti K."/>
            <person name="Pangilinan J."/>
            <person name="Ruiz-Duenas F.J."/>
            <person name="Barrasa J.M."/>
            <person name="Sanchez-Garcia M."/>
            <person name="Camarero S."/>
            <person name="Miyauchi S."/>
            <person name="Serrano A."/>
            <person name="Linde D."/>
            <person name="Babiker R."/>
            <person name="Drula E."/>
            <person name="Ayuso-Fernandez I."/>
            <person name="Pacheco R."/>
            <person name="Padilla G."/>
            <person name="Ferreira P."/>
            <person name="Barriuso J."/>
            <person name="Kellner H."/>
            <person name="Castanera R."/>
            <person name="Alfaro M."/>
            <person name="Ramirez L."/>
            <person name="Pisabarro A.G."/>
            <person name="Kuo A."/>
            <person name="Tritt A."/>
            <person name="Lipzen A."/>
            <person name="He G."/>
            <person name="Yan M."/>
            <person name="Ng V."/>
            <person name="Cullen D."/>
            <person name="Martin F."/>
            <person name="Rosso M.-N."/>
            <person name="Henrissat B."/>
            <person name="Hibbett D."/>
            <person name="Martinez A.T."/>
            <person name="Grigoriev I.V."/>
        </authorList>
    </citation>
    <scope>NUCLEOTIDE SEQUENCE</scope>
    <source>
        <strain evidence="7">ATCC 90797</strain>
    </source>
</reference>
<dbReference type="AlphaFoldDB" id="A0A9P6DKL3"/>
<dbReference type="Pfam" id="PF10332">
    <property type="entry name" value="DUF2418"/>
    <property type="match status" value="1"/>
</dbReference>
<feature type="region of interest" description="Disordered" evidence="5">
    <location>
        <begin position="73"/>
        <end position="94"/>
    </location>
</feature>
<feature type="region of interest" description="Disordered" evidence="5">
    <location>
        <begin position="1"/>
        <end position="60"/>
    </location>
</feature>
<dbReference type="GO" id="GO:0012505">
    <property type="term" value="C:endomembrane system"/>
    <property type="evidence" value="ECO:0007669"/>
    <property type="project" value="UniProtKB-SubCell"/>
</dbReference>
<feature type="compositionally biased region" description="Polar residues" evidence="5">
    <location>
        <begin position="7"/>
        <end position="16"/>
    </location>
</feature>
<keyword evidence="3 6" id="KW-1133">Transmembrane helix</keyword>
<evidence type="ECO:0000256" key="1">
    <source>
        <dbReference type="ARBA" id="ARBA00004127"/>
    </source>
</evidence>
<evidence type="ECO:0000256" key="4">
    <source>
        <dbReference type="ARBA" id="ARBA00023136"/>
    </source>
</evidence>
<keyword evidence="8" id="KW-1185">Reference proteome</keyword>
<dbReference type="EMBL" id="MU154525">
    <property type="protein sequence ID" value="KAF9500860.1"/>
    <property type="molecule type" value="Genomic_DNA"/>
</dbReference>
<protein>
    <recommendedName>
        <fullName evidence="9">Nuclear rim protein 1</fullName>
    </recommendedName>
</protein>
<evidence type="ECO:0000256" key="6">
    <source>
        <dbReference type="SAM" id="Phobius"/>
    </source>
</evidence>